<accession>T1AEQ7</accession>
<reference evidence="1" key="1">
    <citation type="submission" date="2013-08" db="EMBL/GenBank/DDBJ databases">
        <authorList>
            <person name="Mendez C."/>
            <person name="Richter M."/>
            <person name="Ferrer M."/>
            <person name="Sanchez J."/>
        </authorList>
    </citation>
    <scope>NUCLEOTIDE SEQUENCE</scope>
</reference>
<name>T1AEQ7_9ZZZZ</name>
<evidence type="ECO:0000313" key="1">
    <source>
        <dbReference type="EMBL" id="EQD39499.1"/>
    </source>
</evidence>
<dbReference type="EMBL" id="AUZZ01008087">
    <property type="protein sequence ID" value="EQD39499.1"/>
    <property type="molecule type" value="Genomic_DNA"/>
</dbReference>
<evidence type="ECO:0008006" key="2">
    <source>
        <dbReference type="Google" id="ProtNLM"/>
    </source>
</evidence>
<proteinExistence type="predicted"/>
<reference evidence="1" key="2">
    <citation type="journal article" date="2014" name="ISME J.">
        <title>Microbial stratification in low pH oxic and suboxic macroscopic growths along an acid mine drainage.</title>
        <authorList>
            <person name="Mendez-Garcia C."/>
            <person name="Mesa V."/>
            <person name="Sprenger R.R."/>
            <person name="Richter M."/>
            <person name="Diez M.S."/>
            <person name="Solano J."/>
            <person name="Bargiela R."/>
            <person name="Golyshina O.V."/>
            <person name="Manteca A."/>
            <person name="Ramos J.L."/>
            <person name="Gallego J.R."/>
            <person name="Llorente I."/>
            <person name="Martins Dos Santos V.A."/>
            <person name="Jensen O.N."/>
            <person name="Pelaez A.I."/>
            <person name="Sanchez J."/>
            <person name="Ferrer M."/>
        </authorList>
    </citation>
    <scope>NUCLEOTIDE SEQUENCE</scope>
</reference>
<feature type="non-terminal residue" evidence="1">
    <location>
        <position position="1"/>
    </location>
</feature>
<organism evidence="1">
    <name type="scientific">mine drainage metagenome</name>
    <dbReference type="NCBI Taxonomy" id="410659"/>
    <lineage>
        <taxon>unclassified sequences</taxon>
        <taxon>metagenomes</taxon>
        <taxon>ecological metagenomes</taxon>
    </lineage>
</organism>
<dbReference type="Pfam" id="PF08843">
    <property type="entry name" value="AbiEii"/>
    <property type="match status" value="1"/>
</dbReference>
<sequence>FLYRLSRSHYPDRFILTGALLMLVWLGETIRPTRDADLLGFGDLSQASLTQILQEVVAARSAPDGVHQAAHPVIVYDVDADTGGRGECGCGVAADRRARLPRAAGELFHIHFEGLCGELEPLHHGQIRE</sequence>
<dbReference type="InterPro" id="IPR014942">
    <property type="entry name" value="AbiEii"/>
</dbReference>
<comment type="caution">
    <text evidence="1">The sequence shown here is derived from an EMBL/GenBank/DDBJ whole genome shotgun (WGS) entry which is preliminary data.</text>
</comment>
<gene>
    <name evidence="1" type="ORF">B2A_11220</name>
</gene>
<dbReference type="AlphaFoldDB" id="T1AEQ7"/>
<protein>
    <recommendedName>
        <fullName evidence="2">Protein containing DUF1814</fullName>
    </recommendedName>
</protein>